<dbReference type="KEGG" id="loa:LOAG_04802"/>
<dbReference type="InParanoid" id="A0A1S0U1D1"/>
<dbReference type="EMBL" id="JH712067">
    <property type="protein sequence ID" value="EFO23682.1"/>
    <property type="molecule type" value="Genomic_DNA"/>
</dbReference>
<dbReference type="AlphaFoldDB" id="A0A1S0U1D1"/>
<accession>A0A1S0U1D1</accession>
<proteinExistence type="predicted"/>
<evidence type="ECO:0000313" key="1">
    <source>
        <dbReference type="EMBL" id="EFO23682.1"/>
    </source>
</evidence>
<reference evidence="1" key="1">
    <citation type="submission" date="2012-04" db="EMBL/GenBank/DDBJ databases">
        <title>The Genome Sequence of Loa loa.</title>
        <authorList>
            <consortium name="The Broad Institute Genome Sequencing Platform"/>
            <consortium name="Broad Institute Genome Sequencing Center for Infectious Disease"/>
            <person name="Nutman T.B."/>
            <person name="Fink D.L."/>
            <person name="Russ C."/>
            <person name="Young S."/>
            <person name="Zeng Q."/>
            <person name="Gargeya S."/>
            <person name="Alvarado L."/>
            <person name="Berlin A."/>
            <person name="Chapman S.B."/>
            <person name="Chen Z."/>
            <person name="Freedman E."/>
            <person name="Gellesch M."/>
            <person name="Goldberg J."/>
            <person name="Griggs A."/>
            <person name="Gujja S."/>
            <person name="Heilman E.R."/>
            <person name="Heiman D."/>
            <person name="Howarth C."/>
            <person name="Mehta T."/>
            <person name="Neiman D."/>
            <person name="Pearson M."/>
            <person name="Roberts A."/>
            <person name="Saif S."/>
            <person name="Shea T."/>
            <person name="Shenoy N."/>
            <person name="Sisk P."/>
            <person name="Stolte C."/>
            <person name="Sykes S."/>
            <person name="White J."/>
            <person name="Yandava C."/>
            <person name="Haas B."/>
            <person name="Henn M.R."/>
            <person name="Nusbaum C."/>
            <person name="Birren B."/>
        </authorList>
    </citation>
    <scope>NUCLEOTIDE SEQUENCE [LARGE SCALE GENOMIC DNA]</scope>
</reference>
<dbReference type="CTD" id="9942207"/>
<dbReference type="GeneID" id="9942207"/>
<name>A0A1S0U1D1_LOALO</name>
<protein>
    <submittedName>
        <fullName evidence="1">Uncharacterized protein</fullName>
    </submittedName>
</protein>
<organism evidence="1">
    <name type="scientific">Loa loa</name>
    <name type="common">Eye worm</name>
    <name type="synonym">Filaria loa</name>
    <dbReference type="NCBI Taxonomy" id="7209"/>
    <lineage>
        <taxon>Eukaryota</taxon>
        <taxon>Metazoa</taxon>
        <taxon>Ecdysozoa</taxon>
        <taxon>Nematoda</taxon>
        <taxon>Chromadorea</taxon>
        <taxon>Rhabditida</taxon>
        <taxon>Spirurina</taxon>
        <taxon>Spiruromorpha</taxon>
        <taxon>Filarioidea</taxon>
        <taxon>Onchocercidae</taxon>
        <taxon>Loa</taxon>
    </lineage>
</organism>
<dbReference type="RefSeq" id="XP_003140387.1">
    <property type="nucleotide sequence ID" value="XM_003140339.1"/>
</dbReference>
<sequence>MPILIEQEVFDQIPEMFPNQPYLKHSFDSIRSNPIQSDRSNLLVLTYNTYKNKYSRSLIIQTINIRSTECCPVHANKDIVLTLNSWLHKTLSTGEKKKQLAVTIVYI</sequence>
<gene>
    <name evidence="1" type="ORF">LOAG_04802</name>
</gene>